<feature type="region of interest" description="Disordered" evidence="1">
    <location>
        <begin position="1"/>
        <end position="44"/>
    </location>
</feature>
<proteinExistence type="predicted"/>
<dbReference type="EMBL" id="NNAY01002130">
    <property type="protein sequence ID" value="OXU21991.1"/>
    <property type="molecule type" value="Genomic_DNA"/>
</dbReference>
<dbReference type="GO" id="GO:0005634">
    <property type="term" value="C:nucleus"/>
    <property type="evidence" value="ECO:0007669"/>
    <property type="project" value="TreeGrafter"/>
</dbReference>
<dbReference type="PANTHER" id="PTHR21838">
    <property type="entry name" value="COILED-COIL DOMAIN-CONTAINING PROTEIN 137"/>
    <property type="match status" value="1"/>
</dbReference>
<evidence type="ECO:0000256" key="1">
    <source>
        <dbReference type="SAM" id="MobiDB-lite"/>
    </source>
</evidence>
<organism evidence="2 3">
    <name type="scientific">Trichomalopsis sarcophagae</name>
    <dbReference type="NCBI Taxonomy" id="543379"/>
    <lineage>
        <taxon>Eukaryota</taxon>
        <taxon>Metazoa</taxon>
        <taxon>Ecdysozoa</taxon>
        <taxon>Arthropoda</taxon>
        <taxon>Hexapoda</taxon>
        <taxon>Insecta</taxon>
        <taxon>Pterygota</taxon>
        <taxon>Neoptera</taxon>
        <taxon>Endopterygota</taxon>
        <taxon>Hymenoptera</taxon>
        <taxon>Apocrita</taxon>
        <taxon>Proctotrupomorpha</taxon>
        <taxon>Chalcidoidea</taxon>
        <taxon>Pteromalidae</taxon>
        <taxon>Pteromalinae</taxon>
        <taxon>Trichomalopsis</taxon>
    </lineage>
</organism>
<sequence length="481" mass="54168">MGRKIPGKKHRGVKDPDKQRAKRLSELETKINAPPKNIDDQDIPKSLERLIKLKDAVRNNPGLVQKKKKKKKGAKLIKLGAEQLKSKPHPKGRPEKIVPVFDQKPGETEQQFLHRVNRETHNFIKETEFEQRYNVVVKRNPATGEIEGLAKKPKDELSKLEKLQAKHKNIKKKKKKTGDTESAVKLSKSQKRREKLLQKKQKKHQDDVDEFKTFKDKVEFGEIAHAPPELKPLTKNINKASNKVKTKGLLLSSLLENENSENKPNAKVIDRTGKRKDLPVGERRQLEKQQADVIAAYKLLKARKFGDSSIMHRNGRELSGCPDKGLQPLLQWQQVVQGFQTLEGLVQLQVAFVELPAEVVNPAQLVGKLGKLLLPLGGNVHHLVQLAVYIRTESVLLGGYHLCAVVQVMLVPGAEIEQSHGIQPLENLRIPDSGRQVEGSPHNRQKHGNVLQLHEIRILVSGGIRQSRLDHDDVVSLIGSS</sequence>
<dbReference type="Proteomes" id="UP000215335">
    <property type="component" value="Unassembled WGS sequence"/>
</dbReference>
<name>A0A232EUH6_9HYME</name>
<keyword evidence="3" id="KW-1185">Reference proteome</keyword>
<accession>A0A232EUH6</accession>
<dbReference type="InterPro" id="IPR026680">
    <property type="entry name" value="CCDC137"/>
</dbReference>
<dbReference type="AlphaFoldDB" id="A0A232EUH6"/>
<protein>
    <recommendedName>
        <fullName evidence="4">Coiled-coil domain-containing protein 137</fullName>
    </recommendedName>
</protein>
<comment type="caution">
    <text evidence="2">The sequence shown here is derived from an EMBL/GenBank/DDBJ whole genome shotgun (WGS) entry which is preliminary data.</text>
</comment>
<feature type="compositionally biased region" description="Basic residues" evidence="1">
    <location>
        <begin position="1"/>
        <end position="12"/>
    </location>
</feature>
<feature type="region of interest" description="Disordered" evidence="1">
    <location>
        <begin position="81"/>
        <end position="108"/>
    </location>
</feature>
<evidence type="ECO:0000313" key="3">
    <source>
        <dbReference type="Proteomes" id="UP000215335"/>
    </source>
</evidence>
<feature type="region of interest" description="Disordered" evidence="1">
    <location>
        <begin position="165"/>
        <end position="208"/>
    </location>
</feature>
<reference evidence="2 3" key="1">
    <citation type="journal article" date="2017" name="Curr. Biol.">
        <title>The Evolution of Venom by Co-option of Single-Copy Genes.</title>
        <authorList>
            <person name="Martinson E.O."/>
            <person name="Mrinalini"/>
            <person name="Kelkar Y.D."/>
            <person name="Chang C.H."/>
            <person name="Werren J.H."/>
        </authorList>
    </citation>
    <scope>NUCLEOTIDE SEQUENCE [LARGE SCALE GENOMIC DNA]</scope>
    <source>
        <strain evidence="2 3">Alberta</strain>
        <tissue evidence="2">Whole body</tissue>
    </source>
</reference>
<gene>
    <name evidence="2" type="ORF">TSAR_016562</name>
</gene>
<dbReference type="STRING" id="543379.A0A232EUH6"/>
<feature type="compositionally biased region" description="Basic and acidic residues" evidence="1">
    <location>
        <begin position="13"/>
        <end position="29"/>
    </location>
</feature>
<dbReference type="OrthoDB" id="5876637at2759"/>
<feature type="compositionally biased region" description="Basic residues" evidence="1">
    <location>
        <begin position="188"/>
        <end position="203"/>
    </location>
</feature>
<feature type="compositionally biased region" description="Basic residues" evidence="1">
    <location>
        <begin position="165"/>
        <end position="176"/>
    </location>
</feature>
<evidence type="ECO:0000313" key="2">
    <source>
        <dbReference type="EMBL" id="OXU21991.1"/>
    </source>
</evidence>
<dbReference type="PANTHER" id="PTHR21838:SF2">
    <property type="entry name" value="COILED-COIL DOMAIN-CONTAINING PROTEIN 137"/>
    <property type="match status" value="1"/>
</dbReference>
<evidence type="ECO:0008006" key="4">
    <source>
        <dbReference type="Google" id="ProtNLM"/>
    </source>
</evidence>